<sequence length="1733" mass="193034">MCKACHACGAELTNLVDCKRKDENDNSLRVEGGDPIRSCKFCGEKYAQESLRQGDISPSATPLISSALTSTNSFVSSCSEFSVDANLYGRSDQDEVSPDSSQEDHNLRLIGHMQNLSFSAPVNGIDRSSTIVVEYFKDINNEKNTYTEKDLQIMGPGNGPEVTEDSVHSTSGSITSFNKRTELSQSFDSEMDARVWVPPEPEDPEDDIEGSVANNDDDDDECSDGMKWGQPSSLSSFGKEGSGSYRFKEERQKAMAEVMNGEFRALVSKLLTSVGIAFSGEDGENWIDIVTSLSWEAALLVKPDAVEGKEMDPERYVKVKCIATGSRSQCQVIKGMVFKKNAAHRHMPTKYKKPRLLLLQGMLGQHSSGLSSFDSMEQEEDNLKFVIEKIEMCHPNVVLVEKSVSRDVQESLITKGITVVFDMKLHRLERVARCTGSQIISSVDSLMSQKLKHCDSFHFEKFVLEHGGCSEGGKKPRKTLMFLEGCPRPLGCTILLKGTHSDELKKIKCVVQCVVVVAYHLILDTSFLIDQRSMLSTIHSSGVVNKILTGQQLPIVGSGSLLDTNISRLKESLAETDLSCTVEISTSDGFCEERSPNLDLGLKDNSTLSGSSPDVNSYGNGAGEPDSHITAVVPITTPEAQDHCEMKANDSANGVKTPYEQAESLSSRYEVPLETCKSDANSDDQIQYKDDISAVLDAHSILVLMSSQNILSGTVCEHNHFSRIKYYRNFDIPLGRFLQDNLLNQRHQCSTCGESPGDHAYYYTHHIGRIMVRVKRISMESCLPGEAEGKLWMWSRCLKCNPENGIPKYTKRVLISTVARGLSFGKFLELSFSNQSTSSRLFSCGHSLHRDCLRFYGLGTTVAMFRYSPLAIYAASMPPQILGFNNPIRQDWLKTEADDVHRKGMLMFAEVTYYLQKIGSQFSSSLPDSPLNNEIFKVEDLLRQEKSEFEEHFQRAIDKSGNPDQAVWKLLSLNRILWKLLLESYVWDRRLDSLHSSNSRMVTTADKTMHEEQLHLQQHGKAVGRIEGRRNILYNGDKVSDNSGVSHIAPIINNRASLSSSDDHAGKCGTNLEAELEIKLKETSTDADEITFKEIQVSEPLYEGLVLESGDSEDAVNIPIDTGPNERTTVGCSNLDGLSHDECTESTTGRILDDCVQGQDSSVGPFSFSANLPSCSENFQDGCLPISDHLQDQTIPVTTDLVRHTGSVSDLNPFVSTPDEISTKSGFNEPDLDMYISQDSLLSNLDVSEESIWTPFSEIWKAYMKDLQGSYPHKFELINSYTPAFLSSVYQLITQEGSRMHIPIGPDDNVVSVYEGEYSSIIACALALLQCSGEALVEKEITKEKEGEANKVIELPHSLSRIFSMASSHWTASLDIEGIRSAESVSLEESCTSSLDGLNVLDSPLSSGTLHPEIHLRFGKLTGKGKYSVICVYANQFRALRRRCCPCELNYIASLSRCKNWDAKGGKSKSFFAKTLDDRFIIKEIQKTELDSFSKFAPEYFKHMNQSFNSGSQTCLAKILGIYQVIIRQTKSGKEMKHDLMVMENLTFGRNITRVYDLKGALHARYTSASDGSGTVLLDQNFVNDMQKSPLYISGKTKCLLLRAVWNDTSFLTVSLLLTASFKSINVMDYSLLVGVDTQRCELVYGIIDYLREYTWDKHLETWVKASLVPKNVSPTVISPKEYKKRFRKFMSMHILSFPDHCCPERFSESCNFCANGSDHSSQLKTTLQRETN</sequence>
<dbReference type="Gene3D" id="3.30.800.10">
    <property type="entry name" value="Phosphatidylinositol Phosphate Kinase II Beta"/>
    <property type="match status" value="1"/>
</dbReference>
<dbReference type="SUPFAM" id="SSF52029">
    <property type="entry name" value="GroEL apical domain-like"/>
    <property type="match status" value="1"/>
</dbReference>
<dbReference type="SUPFAM" id="SSF56104">
    <property type="entry name" value="SAICAR synthase-like"/>
    <property type="match status" value="1"/>
</dbReference>
<evidence type="ECO:0000256" key="6">
    <source>
        <dbReference type="ARBA" id="ARBA00023464"/>
    </source>
</evidence>
<evidence type="ECO:0000259" key="10">
    <source>
        <dbReference type="PROSITE" id="PS51455"/>
    </source>
</evidence>
<dbReference type="EMBL" id="JABCRI010000002">
    <property type="protein sequence ID" value="KAF8411835.1"/>
    <property type="molecule type" value="Genomic_DNA"/>
</dbReference>
<dbReference type="OMA" id="HMPTSCH"/>
<feature type="compositionally biased region" description="Polar residues" evidence="9">
    <location>
        <begin position="604"/>
        <end position="619"/>
    </location>
</feature>
<dbReference type="Proteomes" id="UP000655225">
    <property type="component" value="Unassembled WGS sequence"/>
</dbReference>
<proteinExistence type="predicted"/>
<accession>A0A834ZUU1</accession>
<dbReference type="GO" id="GO:0000285">
    <property type="term" value="F:1-phosphatidylinositol-3-phosphate 5-kinase activity"/>
    <property type="evidence" value="ECO:0007669"/>
    <property type="project" value="UniProtKB-EC"/>
</dbReference>
<evidence type="ECO:0000256" key="3">
    <source>
        <dbReference type="ARBA" id="ARBA00022741"/>
    </source>
</evidence>
<dbReference type="Gene3D" id="3.30.810.10">
    <property type="entry name" value="2-Layer Sandwich"/>
    <property type="match status" value="1"/>
</dbReference>
<evidence type="ECO:0000256" key="5">
    <source>
        <dbReference type="ARBA" id="ARBA00022840"/>
    </source>
</evidence>
<dbReference type="GO" id="GO:0046854">
    <property type="term" value="P:phosphatidylinositol phosphate biosynthetic process"/>
    <property type="evidence" value="ECO:0007669"/>
    <property type="project" value="TreeGrafter"/>
</dbReference>
<dbReference type="GO" id="GO:0005524">
    <property type="term" value="F:ATP binding"/>
    <property type="evidence" value="ECO:0007669"/>
    <property type="project" value="UniProtKB-UniRule"/>
</dbReference>
<dbReference type="InterPro" id="IPR027483">
    <property type="entry name" value="PInositol-4-P-4/5-kinase_C_sf"/>
</dbReference>
<dbReference type="PANTHER" id="PTHR45748:SF4">
    <property type="entry name" value="1-PHOSPHATIDYLINOSITOL-3-PHOSPHATE 5-KINASE FAB1D-RELATED"/>
    <property type="match status" value="1"/>
</dbReference>
<keyword evidence="12" id="KW-1185">Reference proteome</keyword>
<protein>
    <recommendedName>
        <fullName evidence="1">1-phosphatidylinositol-3-phosphate 5-kinase</fullName>
        <ecNumber evidence="1">2.7.1.150</ecNumber>
    </recommendedName>
    <alternativeName>
        <fullName evidence="7">Phosphatidylinositol 3-phosphate 5-kinase type III</fullName>
    </alternativeName>
</protein>
<comment type="subunit">
    <text evidence="6">Component of the PI(3,5)P2 regulatory complex at least composed of ATG18, SAC/FIG4, FAB1 and VAC14.</text>
</comment>
<keyword evidence="2 8" id="KW-0808">Transferase</keyword>
<evidence type="ECO:0000256" key="7">
    <source>
        <dbReference type="ARBA" id="ARBA00077223"/>
    </source>
</evidence>
<feature type="region of interest" description="Disordered" evidence="9">
    <location>
        <begin position="150"/>
        <end position="175"/>
    </location>
</feature>
<evidence type="ECO:0000313" key="11">
    <source>
        <dbReference type="EMBL" id="KAF8411835.1"/>
    </source>
</evidence>
<dbReference type="OrthoDB" id="158357at2759"/>
<dbReference type="Pfam" id="PF00118">
    <property type="entry name" value="Cpn60_TCP1"/>
    <property type="match status" value="1"/>
</dbReference>
<dbReference type="InterPro" id="IPR027409">
    <property type="entry name" value="GroEL-like_apical_dom_sf"/>
</dbReference>
<comment type="caution">
    <text evidence="11">The sequence shown here is derived from an EMBL/GenBank/DDBJ whole genome shotgun (WGS) entry which is preliminary data.</text>
</comment>
<dbReference type="FunFam" id="3.30.800.10:FF:000007">
    <property type="entry name" value="Putative 1-phosphatidylinositol-4-phosphate 5-kinase/ zinc ion binding family"/>
    <property type="match status" value="1"/>
</dbReference>
<feature type="region of interest" description="Disordered" evidence="9">
    <location>
        <begin position="602"/>
        <end position="624"/>
    </location>
</feature>
<dbReference type="PROSITE" id="PS51455">
    <property type="entry name" value="PIPK"/>
    <property type="match status" value="1"/>
</dbReference>
<evidence type="ECO:0000256" key="4">
    <source>
        <dbReference type="ARBA" id="ARBA00022777"/>
    </source>
</evidence>
<feature type="region of interest" description="Disordered" evidence="9">
    <location>
        <begin position="196"/>
        <end position="242"/>
    </location>
</feature>
<dbReference type="CDD" id="cd17300">
    <property type="entry name" value="PIPKc_PIKfyve"/>
    <property type="match status" value="1"/>
</dbReference>
<dbReference type="GO" id="GO:0010008">
    <property type="term" value="C:endosome membrane"/>
    <property type="evidence" value="ECO:0007669"/>
    <property type="project" value="TreeGrafter"/>
</dbReference>
<dbReference type="InterPro" id="IPR002498">
    <property type="entry name" value="PInositol-4-P-4/5-kinase_core"/>
</dbReference>
<evidence type="ECO:0000256" key="8">
    <source>
        <dbReference type="PROSITE-ProRule" id="PRU00781"/>
    </source>
</evidence>
<dbReference type="FunFam" id="3.50.7.10:FF:000007">
    <property type="entry name" value="1-phosphatidylinositol 3-phosphate 5-kinase isoform X1"/>
    <property type="match status" value="1"/>
</dbReference>
<evidence type="ECO:0000256" key="9">
    <source>
        <dbReference type="SAM" id="MobiDB-lite"/>
    </source>
</evidence>
<gene>
    <name evidence="11" type="ORF">HHK36_004394</name>
</gene>
<organism evidence="11 12">
    <name type="scientific">Tetracentron sinense</name>
    <name type="common">Spur-leaf</name>
    <dbReference type="NCBI Taxonomy" id="13715"/>
    <lineage>
        <taxon>Eukaryota</taxon>
        <taxon>Viridiplantae</taxon>
        <taxon>Streptophyta</taxon>
        <taxon>Embryophyta</taxon>
        <taxon>Tracheophyta</taxon>
        <taxon>Spermatophyta</taxon>
        <taxon>Magnoliopsida</taxon>
        <taxon>Trochodendrales</taxon>
        <taxon>Trochodendraceae</taxon>
        <taxon>Tetracentron</taxon>
    </lineage>
</organism>
<keyword evidence="4 8" id="KW-0418">Kinase</keyword>
<dbReference type="CDD" id="cd03334">
    <property type="entry name" value="Fab1_TCP"/>
    <property type="match status" value="1"/>
</dbReference>
<feature type="compositionally biased region" description="Acidic residues" evidence="9">
    <location>
        <begin position="200"/>
        <end position="223"/>
    </location>
</feature>
<feature type="domain" description="PIPK" evidence="10">
    <location>
        <begin position="1355"/>
        <end position="1695"/>
    </location>
</feature>
<dbReference type="InterPro" id="IPR044769">
    <property type="entry name" value="PIKfyve_PIPKc"/>
</dbReference>
<reference evidence="11 12" key="1">
    <citation type="submission" date="2020-04" db="EMBL/GenBank/DDBJ databases">
        <title>Plant Genome Project.</title>
        <authorList>
            <person name="Zhang R.-G."/>
        </authorList>
    </citation>
    <scope>NUCLEOTIDE SEQUENCE [LARGE SCALE GENOMIC DNA]</scope>
    <source>
        <strain evidence="11">YNK0</strain>
        <tissue evidence="11">Leaf</tissue>
    </source>
</reference>
<dbReference type="FunFam" id="3.30.810.10:FF:000001">
    <property type="entry name" value="1-phosphatidylinositol 3-phosphate 5-kinase FAB1"/>
    <property type="match status" value="1"/>
</dbReference>
<dbReference type="InterPro" id="IPR002423">
    <property type="entry name" value="Cpn60/GroEL/TCP-1"/>
</dbReference>
<keyword evidence="5 8" id="KW-0067">ATP-binding</keyword>
<dbReference type="SMART" id="SM00330">
    <property type="entry name" value="PIPKc"/>
    <property type="match status" value="1"/>
</dbReference>
<evidence type="ECO:0000256" key="1">
    <source>
        <dbReference type="ARBA" id="ARBA00012009"/>
    </source>
</evidence>
<dbReference type="PANTHER" id="PTHR45748">
    <property type="entry name" value="1-PHOSPHATIDYLINOSITOL 3-PHOSPHATE 5-KINASE-RELATED"/>
    <property type="match status" value="1"/>
</dbReference>
<dbReference type="InterPro" id="IPR027484">
    <property type="entry name" value="PInositol-4-P-5-kinase_N"/>
</dbReference>
<keyword evidence="3 8" id="KW-0547">Nucleotide-binding</keyword>
<evidence type="ECO:0000256" key="2">
    <source>
        <dbReference type="ARBA" id="ARBA00022679"/>
    </source>
</evidence>
<dbReference type="Gene3D" id="3.50.7.10">
    <property type="entry name" value="GroEL"/>
    <property type="match status" value="1"/>
</dbReference>
<evidence type="ECO:0000313" key="12">
    <source>
        <dbReference type="Proteomes" id="UP000655225"/>
    </source>
</evidence>
<dbReference type="EC" id="2.7.1.150" evidence="1"/>
<dbReference type="Pfam" id="PF01504">
    <property type="entry name" value="PIP5K"/>
    <property type="match status" value="2"/>
</dbReference>
<name>A0A834ZUU1_TETSI</name>